<gene>
    <name evidence="2" type="ORF">ALECFALPRED_001940</name>
</gene>
<feature type="compositionally biased region" description="Polar residues" evidence="1">
    <location>
        <begin position="1"/>
        <end position="10"/>
    </location>
</feature>
<name>A0A8H3EIU3_9LECA</name>
<evidence type="ECO:0000256" key="1">
    <source>
        <dbReference type="SAM" id="MobiDB-lite"/>
    </source>
</evidence>
<proteinExistence type="predicted"/>
<dbReference type="OrthoDB" id="5401768at2759"/>
<evidence type="ECO:0000313" key="2">
    <source>
        <dbReference type="EMBL" id="CAF9906014.1"/>
    </source>
</evidence>
<feature type="compositionally biased region" description="Low complexity" evidence="1">
    <location>
        <begin position="104"/>
        <end position="116"/>
    </location>
</feature>
<dbReference type="AlphaFoldDB" id="A0A8H3EIU3"/>
<dbReference type="EMBL" id="CAJPDR010000015">
    <property type="protein sequence ID" value="CAF9906014.1"/>
    <property type="molecule type" value="Genomic_DNA"/>
</dbReference>
<comment type="caution">
    <text evidence="2">The sequence shown here is derived from an EMBL/GenBank/DDBJ whole genome shotgun (WGS) entry which is preliminary data.</text>
</comment>
<sequence length="133" mass="14619">MNKANKTFSYTPLHDRPATPPESSPNVTREEHHRHLLKANYAAESDENATCRRFPANPPSSPTLPPEERLPAHSPTPMSVSPTPPSTPPRSAQNGQSRTSFIFSKTLMTSKKLSSSVHGTLTQPIVYDLSDDD</sequence>
<feature type="region of interest" description="Disordered" evidence="1">
    <location>
        <begin position="1"/>
        <end position="133"/>
    </location>
</feature>
<dbReference type="Proteomes" id="UP000664203">
    <property type="component" value="Unassembled WGS sequence"/>
</dbReference>
<feature type="compositionally biased region" description="Pro residues" evidence="1">
    <location>
        <begin position="56"/>
        <end position="65"/>
    </location>
</feature>
<accession>A0A8H3EIU3</accession>
<organism evidence="2 3">
    <name type="scientific">Alectoria fallacina</name>
    <dbReference type="NCBI Taxonomy" id="1903189"/>
    <lineage>
        <taxon>Eukaryota</taxon>
        <taxon>Fungi</taxon>
        <taxon>Dikarya</taxon>
        <taxon>Ascomycota</taxon>
        <taxon>Pezizomycotina</taxon>
        <taxon>Lecanoromycetes</taxon>
        <taxon>OSLEUM clade</taxon>
        <taxon>Lecanoromycetidae</taxon>
        <taxon>Lecanorales</taxon>
        <taxon>Lecanorineae</taxon>
        <taxon>Parmeliaceae</taxon>
        <taxon>Alectoria</taxon>
    </lineage>
</organism>
<evidence type="ECO:0000313" key="3">
    <source>
        <dbReference type="Proteomes" id="UP000664203"/>
    </source>
</evidence>
<reference evidence="2" key="1">
    <citation type="submission" date="2021-03" db="EMBL/GenBank/DDBJ databases">
        <authorList>
            <person name="Tagirdzhanova G."/>
        </authorList>
    </citation>
    <scope>NUCLEOTIDE SEQUENCE</scope>
</reference>
<keyword evidence="3" id="KW-1185">Reference proteome</keyword>
<protein>
    <submittedName>
        <fullName evidence="2">Uncharacterized protein</fullName>
    </submittedName>
</protein>
<feature type="compositionally biased region" description="Polar residues" evidence="1">
    <location>
        <begin position="92"/>
        <end position="103"/>
    </location>
</feature>